<evidence type="ECO:0000256" key="5">
    <source>
        <dbReference type="ARBA" id="ARBA00022833"/>
    </source>
</evidence>
<reference evidence="12" key="1">
    <citation type="journal article" date="2021" name="Genome Biol. Evol.">
        <title>A High-Quality Reference Genome for a Parasitic Bivalve with Doubly Uniparental Inheritance (Bivalvia: Unionida).</title>
        <authorList>
            <person name="Smith C.H."/>
        </authorList>
    </citation>
    <scope>NUCLEOTIDE SEQUENCE</scope>
    <source>
        <strain evidence="12">CHS0354</strain>
    </source>
</reference>
<evidence type="ECO:0000256" key="6">
    <source>
        <dbReference type="ARBA" id="ARBA00023049"/>
    </source>
</evidence>
<dbReference type="GO" id="GO:0016020">
    <property type="term" value="C:membrane"/>
    <property type="evidence" value="ECO:0007669"/>
    <property type="project" value="InterPro"/>
</dbReference>
<reference evidence="12" key="2">
    <citation type="journal article" date="2021" name="Genome Biol. Evol.">
        <title>Developing a high-quality reference genome for a parasitic bivalve with doubly uniparental inheritance (Bivalvia: Unionida).</title>
        <authorList>
            <person name="Smith C.H."/>
        </authorList>
    </citation>
    <scope>NUCLEOTIDE SEQUENCE</scope>
    <source>
        <strain evidence="12">CHS0354</strain>
        <tissue evidence="12">Mantle</tissue>
    </source>
</reference>
<dbReference type="GO" id="GO:0004222">
    <property type="term" value="F:metalloendopeptidase activity"/>
    <property type="evidence" value="ECO:0007669"/>
    <property type="project" value="UniProtKB-UniRule"/>
</dbReference>
<feature type="binding site" evidence="8">
    <location>
        <position position="225"/>
    </location>
    <ligand>
        <name>Zn(2+)</name>
        <dbReference type="ChEBI" id="CHEBI:29105"/>
        <note>catalytic</note>
    </ligand>
</feature>
<dbReference type="Pfam" id="PF01457">
    <property type="entry name" value="Peptidase_M8"/>
    <property type="match status" value="1"/>
</dbReference>
<dbReference type="Pfam" id="PF14768">
    <property type="entry name" value="RPA_interact_C"/>
    <property type="match status" value="1"/>
</dbReference>
<keyword evidence="2 9" id="KW-0645">Protease</keyword>
<reference evidence="12" key="3">
    <citation type="submission" date="2023-05" db="EMBL/GenBank/DDBJ databases">
        <authorList>
            <person name="Smith C.H."/>
        </authorList>
    </citation>
    <scope>NUCLEOTIDE SEQUENCE</scope>
    <source>
        <strain evidence="12">CHS0354</strain>
        <tissue evidence="12">Mantle</tissue>
    </source>
</reference>
<dbReference type="InterPro" id="IPR001577">
    <property type="entry name" value="Peptidase_M8"/>
</dbReference>
<dbReference type="GO" id="GO:0005737">
    <property type="term" value="C:cytoplasm"/>
    <property type="evidence" value="ECO:0007669"/>
    <property type="project" value="TreeGrafter"/>
</dbReference>
<dbReference type="GO" id="GO:0006508">
    <property type="term" value="P:proteolysis"/>
    <property type="evidence" value="ECO:0007669"/>
    <property type="project" value="UniProtKB-KW"/>
</dbReference>
<keyword evidence="13" id="KW-1185">Reference proteome</keyword>
<evidence type="ECO:0000256" key="3">
    <source>
        <dbReference type="ARBA" id="ARBA00022723"/>
    </source>
</evidence>
<evidence type="ECO:0000313" key="13">
    <source>
        <dbReference type="Proteomes" id="UP001195483"/>
    </source>
</evidence>
<evidence type="ECO:0000256" key="8">
    <source>
        <dbReference type="PIRSR" id="PIRSR601577-2"/>
    </source>
</evidence>
<dbReference type="PANTHER" id="PTHR10942">
    <property type="entry name" value="LEISHMANOLYSIN-LIKE PEPTIDASE"/>
    <property type="match status" value="1"/>
</dbReference>
<evidence type="ECO:0000313" key="12">
    <source>
        <dbReference type="EMBL" id="KAK3603247.1"/>
    </source>
</evidence>
<accession>A0AAE0T3R3</accession>
<evidence type="ECO:0000259" key="11">
    <source>
        <dbReference type="Pfam" id="PF14768"/>
    </source>
</evidence>
<feature type="domain" description="RPA-interacting protein C-terminal" evidence="11">
    <location>
        <begin position="767"/>
        <end position="846"/>
    </location>
</feature>
<dbReference type="GO" id="GO:0046872">
    <property type="term" value="F:metal ion binding"/>
    <property type="evidence" value="ECO:0007669"/>
    <property type="project" value="UniProtKB-KW"/>
</dbReference>
<dbReference type="GO" id="GO:0007155">
    <property type="term" value="P:cell adhesion"/>
    <property type="evidence" value="ECO:0007669"/>
    <property type="project" value="InterPro"/>
</dbReference>
<evidence type="ECO:0000256" key="7">
    <source>
        <dbReference type="PIRSR" id="PIRSR601577-1"/>
    </source>
</evidence>
<dbReference type="EC" id="3.4.24.-" evidence="9"/>
<dbReference type="PANTHER" id="PTHR10942:SF6">
    <property type="entry name" value="CILIATED LEFT-RIGHT ORGANIZER METALLOPEPTIDASE"/>
    <property type="match status" value="1"/>
</dbReference>
<keyword evidence="5 8" id="KW-0862">Zinc</keyword>
<keyword evidence="3 8" id="KW-0479">Metal-binding</keyword>
<dbReference type="Gene3D" id="3.90.132.10">
    <property type="entry name" value="Leishmanolysin , domain 2"/>
    <property type="match status" value="1"/>
</dbReference>
<evidence type="ECO:0000256" key="1">
    <source>
        <dbReference type="ARBA" id="ARBA00005860"/>
    </source>
</evidence>
<dbReference type="AlphaFoldDB" id="A0AAE0T3R3"/>
<keyword evidence="4 9" id="KW-0378">Hydrolase</keyword>
<dbReference type="EMBL" id="JAEAOA010000519">
    <property type="protein sequence ID" value="KAK3603247.1"/>
    <property type="molecule type" value="Genomic_DNA"/>
</dbReference>
<feature type="binding site" evidence="8">
    <location>
        <position position="300"/>
    </location>
    <ligand>
        <name>Zn(2+)</name>
        <dbReference type="ChEBI" id="CHEBI:29105"/>
        <note>catalytic</note>
    </ligand>
</feature>
<sequence length="849" mass="97592">MSTNSKGMCELHSEKVSNFHDAGRYHHHIHKPVYKPIRIHPHFTDMPELIRADFSILKSAVLDAIDFFQNTLYVLPLTGPLLLKRTGCRSSWQNGTNAGKCSYLIQGYRFEKCLDEFFIPNEHLEGLIQWPYKGDKPTQIKFEAGKGIPDTDFVLYVSASTTPRCLKPRDYTKFKYPVIGYASFCQLGLYDRPVAGQINFCPLELHYFKFDQTRLYMIAVHEIIHTLGFTRDLFEKFQDCSKSILGENCVKRDPPLYRNIEGIIRLITPKVIEKMQKHFSCNDPNFGAPLQVLDGQVQPHWDNLLLHGTIMTPTLGLTNLTAIDPITLAVFEDSGWYKVNYQQAQKYDWGRGEGCQFGMKKVSDSEFDAYFCNEGVKGCHYLHTSKAECETTEFDHGIFSAKPGYECDKEMNHLSVIDTNTKEVYGIDSRCFVSNLTRQFENISLTNSLGTNSSELEGRCYRHRCIGPKMIQIKVANSEWIDCPEKTHITIPGYLGIVICPANHEIICKTDLATQEYTSVMSVNTNDVKHITSEMGTEKESFIKVKMILEIEAKHKADLNINNITMNVVSERIGQLLAENRMNFTILWSETGTQNGEVKLTLKHSVNKDKHVWMNLVQFLDNCGQNLTIALSGKIDLYKTRTPPWKESYRQRCLDRLRENRNKLQMRFRKIGDSKGSFIKELMREELLDMKHHQKEIKSSKENKSEEDLLEDLDIDQILNMLEDIQDELRLEELKLLEEFEKYEDSLHHEESVLCSAIEKLCTEEVVCPLCQKYPILLNKAVIFCKCGMRINTEQDCLTLSNVKSLLDSGVKEHNSVCEARPTFTVVSEYGIQNLLMSCQDCDWMSVII</sequence>
<feature type="binding site" evidence="8">
    <location>
        <position position="221"/>
    </location>
    <ligand>
        <name>Zn(2+)</name>
        <dbReference type="ChEBI" id="CHEBI:29105"/>
        <note>catalytic</note>
    </ligand>
</feature>
<organism evidence="12 13">
    <name type="scientific">Potamilus streckersoni</name>
    <dbReference type="NCBI Taxonomy" id="2493646"/>
    <lineage>
        <taxon>Eukaryota</taxon>
        <taxon>Metazoa</taxon>
        <taxon>Spiralia</taxon>
        <taxon>Lophotrochozoa</taxon>
        <taxon>Mollusca</taxon>
        <taxon>Bivalvia</taxon>
        <taxon>Autobranchia</taxon>
        <taxon>Heteroconchia</taxon>
        <taxon>Palaeoheterodonta</taxon>
        <taxon>Unionida</taxon>
        <taxon>Unionoidea</taxon>
        <taxon>Unionidae</taxon>
        <taxon>Ambleminae</taxon>
        <taxon>Lampsilini</taxon>
        <taxon>Potamilus</taxon>
    </lineage>
</organism>
<proteinExistence type="inferred from homology"/>
<name>A0AAE0T3R3_9BIVA</name>
<gene>
    <name evidence="12" type="ORF">CHS0354_007578</name>
</gene>
<feature type="active site" evidence="7">
    <location>
        <position position="222"/>
    </location>
</feature>
<dbReference type="SUPFAM" id="SSF55486">
    <property type="entry name" value="Metalloproteases ('zincins'), catalytic domain"/>
    <property type="match status" value="1"/>
</dbReference>
<comment type="caution">
    <text evidence="12">The sequence shown here is derived from an EMBL/GenBank/DDBJ whole genome shotgun (WGS) entry which is preliminary data.</text>
</comment>
<feature type="domain" description="RPA-interacting protein N-terminal" evidence="10">
    <location>
        <begin position="637"/>
        <end position="669"/>
    </location>
</feature>
<protein>
    <recommendedName>
        <fullName evidence="9">Leishmanolysin-like peptidase</fullName>
        <ecNumber evidence="9">3.4.24.-</ecNumber>
    </recommendedName>
</protein>
<evidence type="ECO:0000256" key="9">
    <source>
        <dbReference type="RuleBase" id="RU366077"/>
    </source>
</evidence>
<evidence type="ECO:0000256" key="2">
    <source>
        <dbReference type="ARBA" id="ARBA00022670"/>
    </source>
</evidence>
<dbReference type="Pfam" id="PF14766">
    <property type="entry name" value="RPA_interact_N"/>
    <property type="match status" value="1"/>
</dbReference>
<evidence type="ECO:0000256" key="4">
    <source>
        <dbReference type="ARBA" id="ARBA00022801"/>
    </source>
</evidence>
<keyword evidence="6 8" id="KW-0482">Metalloprotease</keyword>
<comment type="cofactor">
    <cofactor evidence="8 9">
        <name>Zn(2+)</name>
        <dbReference type="ChEBI" id="CHEBI:29105"/>
    </cofactor>
    <text evidence="8 9">Binds 1 zinc ion per subunit.</text>
</comment>
<evidence type="ECO:0000259" key="10">
    <source>
        <dbReference type="Pfam" id="PF14766"/>
    </source>
</evidence>
<dbReference type="Gene3D" id="3.10.170.20">
    <property type="match status" value="1"/>
</dbReference>
<comment type="similarity">
    <text evidence="1 9">Belongs to the peptidase M8 family.</text>
</comment>
<dbReference type="Proteomes" id="UP001195483">
    <property type="component" value="Unassembled WGS sequence"/>
</dbReference>
<dbReference type="InterPro" id="IPR028158">
    <property type="entry name" value="RPA_interact_N_dom"/>
</dbReference>
<dbReference type="InterPro" id="IPR028159">
    <property type="entry name" value="RPA_interact_C_dom"/>
</dbReference>